<accession>A0A0F9VBW0</accession>
<sequence>MFKRLFFIFALVMATASTAGAQTQILVHGDSAGSHNILSGVALNASPAARTITLTLGAMPPGGQGSGFDKLRAFVFFTQSAASSVTALFSCSLDGTNFGSLTSRKITDGASALSIVTDTHLTGVDADLAIEYDTRGCAKVKILFGGAGAGVGDLVDIQAVSIGGRS</sequence>
<dbReference type="AlphaFoldDB" id="A0A0F9VBW0"/>
<organism evidence="1">
    <name type="scientific">marine sediment metagenome</name>
    <dbReference type="NCBI Taxonomy" id="412755"/>
    <lineage>
        <taxon>unclassified sequences</taxon>
        <taxon>metagenomes</taxon>
        <taxon>ecological metagenomes</taxon>
    </lineage>
</organism>
<gene>
    <name evidence="1" type="ORF">LCGC14_0424630</name>
</gene>
<comment type="caution">
    <text evidence="1">The sequence shown here is derived from an EMBL/GenBank/DDBJ whole genome shotgun (WGS) entry which is preliminary data.</text>
</comment>
<protein>
    <submittedName>
        <fullName evidence="1">Uncharacterized protein</fullName>
    </submittedName>
</protein>
<name>A0A0F9VBW0_9ZZZZ</name>
<dbReference type="EMBL" id="LAZR01000391">
    <property type="protein sequence ID" value="KKN71046.1"/>
    <property type="molecule type" value="Genomic_DNA"/>
</dbReference>
<reference evidence="1" key="1">
    <citation type="journal article" date="2015" name="Nature">
        <title>Complex archaea that bridge the gap between prokaryotes and eukaryotes.</title>
        <authorList>
            <person name="Spang A."/>
            <person name="Saw J.H."/>
            <person name="Jorgensen S.L."/>
            <person name="Zaremba-Niedzwiedzka K."/>
            <person name="Martijn J."/>
            <person name="Lind A.E."/>
            <person name="van Eijk R."/>
            <person name="Schleper C."/>
            <person name="Guy L."/>
            <person name="Ettema T.J."/>
        </authorList>
    </citation>
    <scope>NUCLEOTIDE SEQUENCE</scope>
</reference>
<evidence type="ECO:0000313" key="1">
    <source>
        <dbReference type="EMBL" id="KKN71046.1"/>
    </source>
</evidence>
<proteinExistence type="predicted"/>